<keyword evidence="6 12" id="KW-0347">Helicase</keyword>
<dbReference type="Pfam" id="PF00772">
    <property type="entry name" value="DnaB"/>
    <property type="match status" value="1"/>
</dbReference>
<sequence>MMMNSVEKNILVSPHSVEAEQAVLGAALSNQRALYAITESLVESDFYDPAHQSILRTVVMLESKSRPVDIISVTDALTKSGELAKIGGHHILIDLVDRYASVANIEYHIKLVKDYALLRALISASREIIDLAMKREDDVETILDKADSLMFEVIGKRESSEYNRLSVYLKRALEMVDQRSAAGNSLMGIPTGYPDIDNLTNGLSKGSLIILAARAGMGKTAFALNIARKFLQTVPHDQDNKLGVLMFSLEMTGEEIAMRFLSAESLIPMDKINKAQLTVDEAESLLDAAGTLNPLNIIIDDTGNIALNTLRARARAVMRKFPYQLMIIDHIQIISLPGNTYNANRNNMLAQITGTLKALAKELGIPIIALSQLSRGVESRQDKTPQLMDLRESGSIEQDADIVAMLYREDYYRKDSQWPGIVELNFAKHRNGKTDMIPLRFFGETMRFESLDQNAQYAYKEYKKNQSESFKPFPQKKYNQDYSDPAF</sequence>
<evidence type="ECO:0000256" key="10">
    <source>
        <dbReference type="ARBA" id="ARBA00048954"/>
    </source>
</evidence>
<evidence type="ECO:0000256" key="3">
    <source>
        <dbReference type="ARBA" id="ARBA00022705"/>
    </source>
</evidence>
<evidence type="ECO:0000256" key="13">
    <source>
        <dbReference type="SAM" id="MobiDB-lite"/>
    </source>
</evidence>
<keyword evidence="8 12" id="KW-0238">DNA-binding</keyword>
<dbReference type="GO" id="GO:0005524">
    <property type="term" value="F:ATP binding"/>
    <property type="evidence" value="ECO:0007669"/>
    <property type="project" value="UniProtKB-UniRule"/>
</dbReference>
<dbReference type="Pfam" id="PF03796">
    <property type="entry name" value="DnaB_C"/>
    <property type="match status" value="1"/>
</dbReference>
<dbReference type="AlphaFoldDB" id="A0A1I1DW15"/>
<gene>
    <name evidence="15" type="ORF">SAMN02745150_00795</name>
</gene>
<evidence type="ECO:0000256" key="1">
    <source>
        <dbReference type="ARBA" id="ARBA00008428"/>
    </source>
</evidence>
<keyword evidence="3 12" id="KW-0235">DNA replication</keyword>
<name>A0A1I1DW15_BREAD</name>
<evidence type="ECO:0000256" key="6">
    <source>
        <dbReference type="ARBA" id="ARBA00022806"/>
    </source>
</evidence>
<dbReference type="GO" id="GO:0005829">
    <property type="term" value="C:cytosol"/>
    <property type="evidence" value="ECO:0007669"/>
    <property type="project" value="TreeGrafter"/>
</dbReference>
<dbReference type="EMBL" id="FOKY01000004">
    <property type="protein sequence ID" value="SFB78596.1"/>
    <property type="molecule type" value="Genomic_DNA"/>
</dbReference>
<evidence type="ECO:0000256" key="12">
    <source>
        <dbReference type="RuleBase" id="RU362085"/>
    </source>
</evidence>
<dbReference type="InterPro" id="IPR027417">
    <property type="entry name" value="P-loop_NTPase"/>
</dbReference>
<protein>
    <recommendedName>
        <fullName evidence="11 12">Replicative DNA helicase</fullName>
        <ecNumber evidence="11 12">5.6.2.3</ecNumber>
    </recommendedName>
</protein>
<dbReference type="InterPro" id="IPR007693">
    <property type="entry name" value="DNA_helicase_DnaB-like_N"/>
</dbReference>
<keyword evidence="5 12" id="KW-0378">Hydrolase</keyword>
<comment type="function">
    <text evidence="12">The main replicative DNA helicase, it participates in initiation and elongation during chromosome replication. Travels ahead of the DNA replisome, separating dsDNA into templates for DNA synthesis. A processive ATP-dependent 5'-3' DNA helicase it has DNA-dependent ATPase activity.</text>
</comment>
<dbReference type="GO" id="GO:0016887">
    <property type="term" value="F:ATP hydrolysis activity"/>
    <property type="evidence" value="ECO:0007669"/>
    <property type="project" value="RHEA"/>
</dbReference>
<evidence type="ECO:0000313" key="16">
    <source>
        <dbReference type="Proteomes" id="UP000240042"/>
    </source>
</evidence>
<dbReference type="GO" id="GO:0006269">
    <property type="term" value="P:DNA replication, synthesis of primer"/>
    <property type="evidence" value="ECO:0007669"/>
    <property type="project" value="UniProtKB-UniRule"/>
</dbReference>
<dbReference type="PROSITE" id="PS51199">
    <property type="entry name" value="SF4_HELICASE"/>
    <property type="match status" value="1"/>
</dbReference>
<feature type="region of interest" description="Disordered" evidence="13">
    <location>
        <begin position="465"/>
        <end position="487"/>
    </location>
</feature>
<dbReference type="Gene3D" id="1.10.860.10">
    <property type="entry name" value="DNAb Helicase, Chain A"/>
    <property type="match status" value="1"/>
</dbReference>
<dbReference type="NCBIfam" id="TIGR00665">
    <property type="entry name" value="DnaB"/>
    <property type="match status" value="1"/>
</dbReference>
<dbReference type="SUPFAM" id="SSF48024">
    <property type="entry name" value="N-terminal domain of DnaB helicase"/>
    <property type="match status" value="1"/>
</dbReference>
<dbReference type="PANTHER" id="PTHR30153:SF2">
    <property type="entry name" value="REPLICATIVE DNA HELICASE"/>
    <property type="match status" value="1"/>
</dbReference>
<dbReference type="PANTHER" id="PTHR30153">
    <property type="entry name" value="REPLICATIVE DNA HELICASE DNAB"/>
    <property type="match status" value="1"/>
</dbReference>
<evidence type="ECO:0000256" key="9">
    <source>
        <dbReference type="ARBA" id="ARBA00023235"/>
    </source>
</evidence>
<dbReference type="GO" id="GO:0003677">
    <property type="term" value="F:DNA binding"/>
    <property type="evidence" value="ECO:0007669"/>
    <property type="project" value="UniProtKB-UniRule"/>
</dbReference>
<dbReference type="GO" id="GO:1990077">
    <property type="term" value="C:primosome complex"/>
    <property type="evidence" value="ECO:0007669"/>
    <property type="project" value="UniProtKB-UniRule"/>
</dbReference>
<evidence type="ECO:0000256" key="5">
    <source>
        <dbReference type="ARBA" id="ARBA00022801"/>
    </source>
</evidence>
<dbReference type="GO" id="GO:0043139">
    <property type="term" value="F:5'-3' DNA helicase activity"/>
    <property type="evidence" value="ECO:0007669"/>
    <property type="project" value="UniProtKB-EC"/>
</dbReference>
<dbReference type="InterPro" id="IPR007694">
    <property type="entry name" value="DNA_helicase_DnaB-like_C"/>
</dbReference>
<dbReference type="SMART" id="SM00382">
    <property type="entry name" value="AAA"/>
    <property type="match status" value="1"/>
</dbReference>
<evidence type="ECO:0000313" key="15">
    <source>
        <dbReference type="EMBL" id="SFB78596.1"/>
    </source>
</evidence>
<evidence type="ECO:0000256" key="11">
    <source>
        <dbReference type="NCBIfam" id="TIGR00665"/>
    </source>
</evidence>
<keyword evidence="16" id="KW-1185">Reference proteome</keyword>
<evidence type="ECO:0000256" key="4">
    <source>
        <dbReference type="ARBA" id="ARBA00022741"/>
    </source>
</evidence>
<evidence type="ECO:0000256" key="8">
    <source>
        <dbReference type="ARBA" id="ARBA00023125"/>
    </source>
</evidence>
<dbReference type="EC" id="5.6.2.3" evidence="11 12"/>
<accession>A0A1I1DW15</accession>
<keyword evidence="2 12" id="KW-0639">Primosome</keyword>
<dbReference type="STRING" id="34097.SAMN02745150_00795"/>
<comment type="similarity">
    <text evidence="1 12">Belongs to the helicase family. DnaB subfamily.</text>
</comment>
<evidence type="ECO:0000256" key="7">
    <source>
        <dbReference type="ARBA" id="ARBA00022840"/>
    </source>
</evidence>
<evidence type="ECO:0000259" key="14">
    <source>
        <dbReference type="PROSITE" id="PS51199"/>
    </source>
</evidence>
<dbReference type="InterPro" id="IPR016136">
    <property type="entry name" value="DNA_helicase_N/primase_C"/>
</dbReference>
<organism evidence="15 16">
    <name type="scientific">Brevinema andersonii</name>
    <dbReference type="NCBI Taxonomy" id="34097"/>
    <lineage>
        <taxon>Bacteria</taxon>
        <taxon>Pseudomonadati</taxon>
        <taxon>Spirochaetota</taxon>
        <taxon>Spirochaetia</taxon>
        <taxon>Brevinematales</taxon>
        <taxon>Brevinemataceae</taxon>
        <taxon>Brevinema</taxon>
    </lineage>
</organism>
<keyword evidence="4 12" id="KW-0547">Nucleotide-binding</keyword>
<dbReference type="Gene3D" id="3.40.50.300">
    <property type="entry name" value="P-loop containing nucleotide triphosphate hydrolases"/>
    <property type="match status" value="1"/>
</dbReference>
<dbReference type="Proteomes" id="UP000240042">
    <property type="component" value="Unassembled WGS sequence"/>
</dbReference>
<reference evidence="16" key="1">
    <citation type="submission" date="2016-10" db="EMBL/GenBank/DDBJ databases">
        <authorList>
            <person name="Varghese N."/>
            <person name="Submissions S."/>
        </authorList>
    </citation>
    <scope>NUCLEOTIDE SEQUENCE [LARGE SCALE GENOMIC DNA]</scope>
    <source>
        <strain evidence="16">ATCC 43811</strain>
    </source>
</reference>
<feature type="domain" description="SF4 helicase" evidence="14">
    <location>
        <begin position="182"/>
        <end position="455"/>
    </location>
</feature>
<dbReference type="InterPro" id="IPR007692">
    <property type="entry name" value="DNA_helicase_DnaB"/>
</dbReference>
<dbReference type="InterPro" id="IPR003593">
    <property type="entry name" value="AAA+_ATPase"/>
</dbReference>
<dbReference type="CDD" id="cd00984">
    <property type="entry name" value="DnaB_C"/>
    <property type="match status" value="1"/>
</dbReference>
<proteinExistence type="inferred from homology"/>
<comment type="catalytic activity">
    <reaction evidence="10 12">
        <text>ATP + H2O = ADP + phosphate + H(+)</text>
        <dbReference type="Rhea" id="RHEA:13065"/>
        <dbReference type="ChEBI" id="CHEBI:15377"/>
        <dbReference type="ChEBI" id="CHEBI:15378"/>
        <dbReference type="ChEBI" id="CHEBI:30616"/>
        <dbReference type="ChEBI" id="CHEBI:43474"/>
        <dbReference type="ChEBI" id="CHEBI:456216"/>
        <dbReference type="EC" id="5.6.2.3"/>
    </reaction>
</comment>
<keyword evidence="9" id="KW-0413">Isomerase</keyword>
<evidence type="ECO:0000256" key="2">
    <source>
        <dbReference type="ARBA" id="ARBA00022515"/>
    </source>
</evidence>
<dbReference type="SUPFAM" id="SSF52540">
    <property type="entry name" value="P-loop containing nucleoside triphosphate hydrolases"/>
    <property type="match status" value="1"/>
</dbReference>
<dbReference type="InterPro" id="IPR036185">
    <property type="entry name" value="DNA_heli_DnaB-like_N_sf"/>
</dbReference>
<keyword evidence="7 12" id="KW-0067">ATP-binding</keyword>